<keyword evidence="1" id="KW-0479">Metal-binding</keyword>
<organism evidence="7">
    <name type="scientific">Florenciella parvula</name>
    <dbReference type="NCBI Taxonomy" id="236787"/>
    <lineage>
        <taxon>Eukaryota</taxon>
        <taxon>Sar</taxon>
        <taxon>Stramenopiles</taxon>
        <taxon>Ochrophyta</taxon>
        <taxon>Dictyochophyceae</taxon>
        <taxon>Florenciellales</taxon>
        <taxon>Florenciella</taxon>
    </lineage>
</organism>
<gene>
    <name evidence="7" type="ORF">FPAR1323_LOCUS1928</name>
</gene>
<feature type="domain" description="MYND-type" evidence="6">
    <location>
        <begin position="96"/>
        <end position="143"/>
    </location>
</feature>
<feature type="region of interest" description="Disordered" evidence="5">
    <location>
        <begin position="158"/>
        <end position="198"/>
    </location>
</feature>
<evidence type="ECO:0000259" key="6">
    <source>
        <dbReference type="PROSITE" id="PS50865"/>
    </source>
</evidence>
<dbReference type="Pfam" id="PF01753">
    <property type="entry name" value="zf-MYND"/>
    <property type="match status" value="1"/>
</dbReference>
<dbReference type="EMBL" id="HBGT01003447">
    <property type="protein sequence ID" value="CAD9386462.1"/>
    <property type="molecule type" value="Transcribed_RNA"/>
</dbReference>
<keyword evidence="3" id="KW-0862">Zinc</keyword>
<dbReference type="GO" id="GO:0008270">
    <property type="term" value="F:zinc ion binding"/>
    <property type="evidence" value="ECO:0007669"/>
    <property type="project" value="UniProtKB-KW"/>
</dbReference>
<evidence type="ECO:0000256" key="2">
    <source>
        <dbReference type="ARBA" id="ARBA00022771"/>
    </source>
</evidence>
<name>A0A7S2FCS6_9STRA</name>
<evidence type="ECO:0000256" key="5">
    <source>
        <dbReference type="SAM" id="MobiDB-lite"/>
    </source>
</evidence>
<dbReference type="Gene3D" id="6.10.140.2220">
    <property type="match status" value="1"/>
</dbReference>
<keyword evidence="2 4" id="KW-0863">Zinc-finger</keyword>
<sequence>MAECTVVDGLTYCKRHHREVCNQCCLNFEMMNSAAVLIKEGVDEDPAWARATTDSTRQAQEQHESVHLARQRAGKATPALGSKKFGKLLDKLTQTCVVCGITNDQLSEEGKPCIMKCSKCKSRYYCGRDCQMTDWREGHKSECKKLIAEKSKIKYEMGGVEVPGPGDPRWANPTPADREAARQALASGMRPEDATNGGNPMLGGHMLGLEMEAMLDAPGGDEPASQESLDELAGMVAQLQERRRSPKEKPPPAECGYTAKTVFQNGKPVIKLARDPSTKSNKPEGPPPSGRQCSKCEVYKEEGDFSGKQWKLGRARKCKACVVPG</sequence>
<protein>
    <recommendedName>
        <fullName evidence="6">MYND-type domain-containing protein</fullName>
    </recommendedName>
</protein>
<dbReference type="InterPro" id="IPR002893">
    <property type="entry name" value="Znf_MYND"/>
</dbReference>
<proteinExistence type="predicted"/>
<dbReference type="PROSITE" id="PS50865">
    <property type="entry name" value="ZF_MYND_2"/>
    <property type="match status" value="1"/>
</dbReference>
<dbReference type="AlphaFoldDB" id="A0A7S2FCS6"/>
<evidence type="ECO:0000313" key="7">
    <source>
        <dbReference type="EMBL" id="CAD9386462.1"/>
    </source>
</evidence>
<evidence type="ECO:0000256" key="4">
    <source>
        <dbReference type="PROSITE-ProRule" id="PRU00134"/>
    </source>
</evidence>
<evidence type="ECO:0000256" key="1">
    <source>
        <dbReference type="ARBA" id="ARBA00022723"/>
    </source>
</evidence>
<accession>A0A7S2FCS6</accession>
<dbReference type="PROSITE" id="PS01360">
    <property type="entry name" value="ZF_MYND_1"/>
    <property type="match status" value="1"/>
</dbReference>
<evidence type="ECO:0000256" key="3">
    <source>
        <dbReference type="ARBA" id="ARBA00022833"/>
    </source>
</evidence>
<reference evidence="7" key="1">
    <citation type="submission" date="2021-01" db="EMBL/GenBank/DDBJ databases">
        <authorList>
            <person name="Corre E."/>
            <person name="Pelletier E."/>
            <person name="Niang G."/>
            <person name="Scheremetjew M."/>
            <person name="Finn R."/>
            <person name="Kale V."/>
            <person name="Holt S."/>
            <person name="Cochrane G."/>
            <person name="Meng A."/>
            <person name="Brown T."/>
            <person name="Cohen L."/>
        </authorList>
    </citation>
    <scope>NUCLEOTIDE SEQUENCE</scope>
    <source>
        <strain evidence="7">RCC1693</strain>
    </source>
</reference>
<feature type="region of interest" description="Disordered" evidence="5">
    <location>
        <begin position="266"/>
        <end position="294"/>
    </location>
</feature>
<dbReference type="SUPFAM" id="SSF144232">
    <property type="entry name" value="HIT/MYND zinc finger-like"/>
    <property type="match status" value="1"/>
</dbReference>